<dbReference type="PROSITE" id="PS50206">
    <property type="entry name" value="RHODANESE_3"/>
    <property type="match status" value="1"/>
</dbReference>
<dbReference type="SMART" id="SM00450">
    <property type="entry name" value="RHOD"/>
    <property type="match status" value="1"/>
</dbReference>
<keyword evidence="6" id="KW-1185">Reference proteome</keyword>
<evidence type="ECO:0000256" key="3">
    <source>
        <dbReference type="HAMAP-Rule" id="MF_01009"/>
    </source>
</evidence>
<dbReference type="Proteomes" id="UP000292554">
    <property type="component" value="Unassembled WGS sequence"/>
</dbReference>
<dbReference type="SUPFAM" id="SSF52821">
    <property type="entry name" value="Rhodanese/Cell cycle control phosphatase"/>
    <property type="match status" value="1"/>
</dbReference>
<comment type="subcellular location">
    <subcellularLocation>
        <location evidence="3">Cytoplasm</location>
    </subcellularLocation>
</comment>
<keyword evidence="2 3" id="KW-0808">Transferase</keyword>
<keyword evidence="1 3" id="KW-0963">Cytoplasm</keyword>
<sequence length="114" mass="12591">MSEFQHIDVMQTQQLLDADEATVVDIRDENSFAAGHIQGSVHLTNGLLSNFMADADFDRPLIVVCYHGISSQGAAQYMAQQGFEQVYSMDGGFEAWRRQLPYVAPDPDDAPIAP</sequence>
<dbReference type="InterPro" id="IPR036873">
    <property type="entry name" value="Rhodanese-like_dom_sf"/>
</dbReference>
<name>A0ABY2AHQ4_9GAMM</name>
<evidence type="ECO:0000256" key="1">
    <source>
        <dbReference type="ARBA" id="ARBA00022490"/>
    </source>
</evidence>
<dbReference type="PANTHER" id="PTHR43031:SF6">
    <property type="entry name" value="THIOSULFATE SULFURTRANSFERASE GLPE"/>
    <property type="match status" value="1"/>
</dbReference>
<organism evidence="5 6">
    <name type="scientific">Corallincola luteus</name>
    <dbReference type="NCBI Taxonomy" id="1775177"/>
    <lineage>
        <taxon>Bacteria</taxon>
        <taxon>Pseudomonadati</taxon>
        <taxon>Pseudomonadota</taxon>
        <taxon>Gammaproteobacteria</taxon>
        <taxon>Alteromonadales</taxon>
        <taxon>Psychromonadaceae</taxon>
        <taxon>Corallincola</taxon>
    </lineage>
</organism>
<dbReference type="InterPro" id="IPR001763">
    <property type="entry name" value="Rhodanese-like_dom"/>
</dbReference>
<dbReference type="InterPro" id="IPR023695">
    <property type="entry name" value="Thiosulf_sulfurTrfase"/>
</dbReference>
<accession>A0ABY2AHQ4</accession>
<gene>
    <name evidence="3 5" type="primary">glpE</name>
    <name evidence="5" type="ORF">EZV61_17850</name>
</gene>
<dbReference type="HAMAP" id="MF_01009">
    <property type="entry name" value="Thiosulf_sulfurtr"/>
    <property type="match status" value="1"/>
</dbReference>
<comment type="function">
    <text evidence="3">Transferase that catalyzes the transfer of sulfur from thiosulfate to thiophilic acceptors such as cyanide or dithiols. May function in a CysM-independent thiosulfate assimilation pathway by catalyzing the conversion of thiosulfate to sulfite, which can then be used for L-cysteine biosynthesis.</text>
</comment>
<comment type="catalytic activity">
    <reaction evidence="3">
        <text>thiosulfate + hydrogen cyanide = thiocyanate + sulfite + 2 H(+)</text>
        <dbReference type="Rhea" id="RHEA:16881"/>
        <dbReference type="ChEBI" id="CHEBI:15378"/>
        <dbReference type="ChEBI" id="CHEBI:17359"/>
        <dbReference type="ChEBI" id="CHEBI:18022"/>
        <dbReference type="ChEBI" id="CHEBI:18407"/>
        <dbReference type="ChEBI" id="CHEBI:33542"/>
        <dbReference type="EC" id="2.8.1.1"/>
    </reaction>
</comment>
<feature type="domain" description="Rhodanese" evidence="4">
    <location>
        <begin position="17"/>
        <end position="105"/>
    </location>
</feature>
<evidence type="ECO:0000313" key="5">
    <source>
        <dbReference type="EMBL" id="TCI01396.1"/>
    </source>
</evidence>
<feature type="active site" description="Cysteine persulfide intermediate" evidence="3">
    <location>
        <position position="65"/>
    </location>
</feature>
<proteinExistence type="inferred from homology"/>
<dbReference type="InterPro" id="IPR050229">
    <property type="entry name" value="GlpE_sulfurtransferase"/>
</dbReference>
<dbReference type="EC" id="2.8.1.1" evidence="3"/>
<evidence type="ECO:0000256" key="2">
    <source>
        <dbReference type="ARBA" id="ARBA00022679"/>
    </source>
</evidence>
<dbReference type="PANTHER" id="PTHR43031">
    <property type="entry name" value="FAD-DEPENDENT OXIDOREDUCTASE"/>
    <property type="match status" value="1"/>
</dbReference>
<dbReference type="RefSeq" id="WP_131417354.1">
    <property type="nucleotide sequence ID" value="NZ_SJXE01000013.1"/>
</dbReference>
<evidence type="ECO:0000313" key="6">
    <source>
        <dbReference type="Proteomes" id="UP000292554"/>
    </source>
</evidence>
<dbReference type="CDD" id="cd01444">
    <property type="entry name" value="GlpE_ST"/>
    <property type="match status" value="1"/>
</dbReference>
<comment type="similarity">
    <text evidence="3">Belongs to the GlpE family.</text>
</comment>
<dbReference type="NCBIfam" id="NF001195">
    <property type="entry name" value="PRK00162.1"/>
    <property type="match status" value="1"/>
</dbReference>
<dbReference type="GO" id="GO:0004792">
    <property type="term" value="F:thiosulfate-cyanide sulfurtransferase activity"/>
    <property type="evidence" value="ECO:0007669"/>
    <property type="project" value="UniProtKB-EC"/>
</dbReference>
<reference evidence="5 6" key="1">
    <citation type="submission" date="2019-02" db="EMBL/GenBank/DDBJ databases">
        <title>Corallincola luteus sp. nov., a marine bacterium isolated from surface sediment of Bohai Sea in China.</title>
        <authorList>
            <person name="Ren Q."/>
        </authorList>
    </citation>
    <scope>NUCLEOTIDE SEQUENCE [LARGE SCALE GENOMIC DNA]</scope>
    <source>
        <strain evidence="5 6">DASS28</strain>
    </source>
</reference>
<dbReference type="Pfam" id="PF00581">
    <property type="entry name" value="Rhodanese"/>
    <property type="match status" value="1"/>
</dbReference>
<evidence type="ECO:0000259" key="4">
    <source>
        <dbReference type="PROSITE" id="PS50206"/>
    </source>
</evidence>
<comment type="catalytic activity">
    <reaction evidence="3">
        <text>thiosulfate + [thioredoxin]-dithiol = [thioredoxin]-disulfide + hydrogen sulfide + sulfite + 2 H(+)</text>
        <dbReference type="Rhea" id="RHEA:83859"/>
        <dbReference type="Rhea" id="RHEA-COMP:10698"/>
        <dbReference type="Rhea" id="RHEA-COMP:10700"/>
        <dbReference type="ChEBI" id="CHEBI:15378"/>
        <dbReference type="ChEBI" id="CHEBI:17359"/>
        <dbReference type="ChEBI" id="CHEBI:29919"/>
        <dbReference type="ChEBI" id="CHEBI:29950"/>
        <dbReference type="ChEBI" id="CHEBI:33542"/>
        <dbReference type="ChEBI" id="CHEBI:50058"/>
    </reaction>
</comment>
<protein>
    <recommendedName>
        <fullName evidence="3">Thiosulfate sulfurtransferase GlpE</fullName>
        <ecNumber evidence="3">2.8.1.1</ecNumber>
    </recommendedName>
</protein>
<comment type="caution">
    <text evidence="5">The sequence shown here is derived from an EMBL/GenBank/DDBJ whole genome shotgun (WGS) entry which is preliminary data.</text>
</comment>
<dbReference type="Gene3D" id="3.40.250.10">
    <property type="entry name" value="Rhodanese-like domain"/>
    <property type="match status" value="1"/>
</dbReference>
<dbReference type="EMBL" id="SJXE01000013">
    <property type="protein sequence ID" value="TCI01396.1"/>
    <property type="molecule type" value="Genomic_DNA"/>
</dbReference>